<gene>
    <name evidence="2" type="ORF">GPM918_LOCUS38312</name>
    <name evidence="3" type="ORF">SRO942_LOCUS39124</name>
</gene>
<dbReference type="SUPFAM" id="SSF52047">
    <property type="entry name" value="RNI-like"/>
    <property type="match status" value="1"/>
</dbReference>
<keyword evidence="1" id="KW-0732">Signal</keyword>
<protein>
    <recommendedName>
        <fullName evidence="5">Apple domain-containing protein</fullName>
    </recommendedName>
</protein>
<dbReference type="Proteomes" id="UP000663829">
    <property type="component" value="Unassembled WGS sequence"/>
</dbReference>
<comment type="caution">
    <text evidence="2">The sequence shown here is derived from an EMBL/GenBank/DDBJ whole genome shotgun (WGS) entry which is preliminary data.</text>
</comment>
<evidence type="ECO:0000313" key="2">
    <source>
        <dbReference type="EMBL" id="CAF1535540.1"/>
    </source>
</evidence>
<name>A0A815W2L8_9BILA</name>
<feature type="chain" id="PRO_5036229130" description="Apple domain-containing protein" evidence="1">
    <location>
        <begin position="16"/>
        <end position="455"/>
    </location>
</feature>
<evidence type="ECO:0008006" key="5">
    <source>
        <dbReference type="Google" id="ProtNLM"/>
    </source>
</evidence>
<dbReference type="Proteomes" id="UP000681722">
    <property type="component" value="Unassembled WGS sequence"/>
</dbReference>
<evidence type="ECO:0000313" key="4">
    <source>
        <dbReference type="Proteomes" id="UP000663829"/>
    </source>
</evidence>
<reference evidence="2" key="1">
    <citation type="submission" date="2021-02" db="EMBL/GenBank/DDBJ databases">
        <authorList>
            <person name="Nowell W R."/>
        </authorList>
    </citation>
    <scope>NUCLEOTIDE SEQUENCE</scope>
</reference>
<evidence type="ECO:0000256" key="1">
    <source>
        <dbReference type="SAM" id="SignalP"/>
    </source>
</evidence>
<sequence length="455" mass="53086">MSLALIGLIIACLTAREKPLKTLRLHAPKSHFLTSLFEQLKSQFKYHSKTTVTTENYPNFDFTIQPRLECLQLCSLDRSCRKIFVKNYFFLCSFVKIFRFEHCWDSDNELETFELIQHEKLKHLELTGIKLDNGPLYYLNGALKLEPQSTLSAAKPMDCLAFEFTYDSISGTGDVIDQQLFDSIRYHRGIRSIRLHMPWNITYTSSIKYRSRSLTALRRIPAGWISHRSLSQSTLQITHDFSLTVYQLFDILKYNQPYLEEFDLFWFDTPTRYRRITTTKSTTYFNELIIKILTNCKKLNKLKLQITLSSIAFHHLCLNILTQNLLQKLNLFSVDLSFLTKNHHSSNQFQTTLKLCTNLQYLILTSCTMGNLGLNAIQNAIVDGRFSPIYLDIRENQLTFQTLIEFGHKLKIFSLNQQNTIRILLFLETNFTRHQQDILTTLFSTCIQYSSSNSS</sequence>
<proteinExistence type="predicted"/>
<accession>A0A815W2L8</accession>
<dbReference type="EMBL" id="CAJOBC010090861">
    <property type="protein sequence ID" value="CAF4395235.1"/>
    <property type="molecule type" value="Genomic_DNA"/>
</dbReference>
<dbReference type="AlphaFoldDB" id="A0A815W2L8"/>
<dbReference type="EMBL" id="CAJNOQ010025264">
    <property type="protein sequence ID" value="CAF1535540.1"/>
    <property type="molecule type" value="Genomic_DNA"/>
</dbReference>
<keyword evidence="4" id="KW-1185">Reference proteome</keyword>
<evidence type="ECO:0000313" key="3">
    <source>
        <dbReference type="EMBL" id="CAF4395235.1"/>
    </source>
</evidence>
<feature type="signal peptide" evidence="1">
    <location>
        <begin position="1"/>
        <end position="15"/>
    </location>
</feature>
<organism evidence="2 4">
    <name type="scientific">Didymodactylos carnosus</name>
    <dbReference type="NCBI Taxonomy" id="1234261"/>
    <lineage>
        <taxon>Eukaryota</taxon>
        <taxon>Metazoa</taxon>
        <taxon>Spiralia</taxon>
        <taxon>Gnathifera</taxon>
        <taxon>Rotifera</taxon>
        <taxon>Eurotatoria</taxon>
        <taxon>Bdelloidea</taxon>
        <taxon>Philodinida</taxon>
        <taxon>Philodinidae</taxon>
        <taxon>Didymodactylos</taxon>
    </lineage>
</organism>